<dbReference type="RefSeq" id="WP_093555978.1">
    <property type="nucleotide sequence ID" value="NZ_FPBO01000010.1"/>
</dbReference>
<evidence type="ECO:0000313" key="3">
    <source>
        <dbReference type="Proteomes" id="UP000199391"/>
    </source>
</evidence>
<feature type="region of interest" description="Disordered" evidence="1">
    <location>
        <begin position="1"/>
        <end position="41"/>
    </location>
</feature>
<feature type="compositionally biased region" description="Low complexity" evidence="1">
    <location>
        <begin position="23"/>
        <end position="35"/>
    </location>
</feature>
<dbReference type="EMBL" id="FPBO01000010">
    <property type="protein sequence ID" value="SFU81257.1"/>
    <property type="molecule type" value="Genomic_DNA"/>
</dbReference>
<dbReference type="InterPro" id="IPR007470">
    <property type="entry name" value="HemX"/>
</dbReference>
<dbReference type="GO" id="GO:0032259">
    <property type="term" value="P:methylation"/>
    <property type="evidence" value="ECO:0007669"/>
    <property type="project" value="UniProtKB-KW"/>
</dbReference>
<evidence type="ECO:0000313" key="2">
    <source>
        <dbReference type="EMBL" id="SFU81257.1"/>
    </source>
</evidence>
<evidence type="ECO:0000256" key="1">
    <source>
        <dbReference type="SAM" id="MobiDB-lite"/>
    </source>
</evidence>
<sequence>MNDLPTIPDSSAAPGAPSDQPVAAPAAPAPAAATPAPGPGPFEARQRPLVIAIAVLGILLAAQSWSSHNQMRKLREEMARRLQTADTVNVETGKVTRSVQELSKELQIKVGMLENRQSEAQSQQLALEQLYQDLSKNRDEWALAEIEQVLSTASQQLQLAGNVPGALIALQNADRSLSRSDKPQFITIRRAIAKDIDKLKALPSVDAVGLALRLDNVTAQIDTLPMLADEKPALPAQAERRARAAKPAKPGAKGAPAEPVDDSPWLHQAQDVWQSWSGEMWNDVRQLIRVRSVETPDALMLSPSQAYFLRENLKLRLLNARMALLSRNEAAFRGDLIAAQEALAKYFDTRAKATQSVQALLRQVQGSNLAIDMPTLSDSLNAVRNYKAKS</sequence>
<reference evidence="3" key="1">
    <citation type="submission" date="2016-10" db="EMBL/GenBank/DDBJ databases">
        <authorList>
            <person name="Varghese N."/>
            <person name="Submissions S."/>
        </authorList>
    </citation>
    <scope>NUCLEOTIDE SEQUENCE [LARGE SCALE GENOMIC DNA]</scope>
    <source>
        <strain evidence="3">CGMCC 1.11014</strain>
    </source>
</reference>
<keyword evidence="2" id="KW-0808">Transferase</keyword>
<feature type="region of interest" description="Disordered" evidence="1">
    <location>
        <begin position="235"/>
        <end position="263"/>
    </location>
</feature>
<name>A0A1I7J7X3_9BURK</name>
<proteinExistence type="predicted"/>
<feature type="compositionally biased region" description="Low complexity" evidence="1">
    <location>
        <begin position="245"/>
        <end position="258"/>
    </location>
</feature>
<keyword evidence="3" id="KW-1185">Reference proteome</keyword>
<keyword evidence="2" id="KW-0489">Methyltransferase</keyword>
<protein>
    <submittedName>
        <fullName evidence="2">Uroporphyrin-3 C-methyltransferase/uroporphyrinogen III methyltransferase / synthase</fullName>
    </submittedName>
</protein>
<dbReference type="Proteomes" id="UP000199391">
    <property type="component" value="Unassembled WGS sequence"/>
</dbReference>
<dbReference type="STRING" id="1035707.SAMN05216552_1010137"/>
<gene>
    <name evidence="2" type="ORF">SAMN05216552_1010137</name>
</gene>
<dbReference type="Pfam" id="PF04375">
    <property type="entry name" value="HemX"/>
    <property type="match status" value="1"/>
</dbReference>
<accession>A0A1I7J7X3</accession>
<dbReference type="GO" id="GO:0008168">
    <property type="term" value="F:methyltransferase activity"/>
    <property type="evidence" value="ECO:0007669"/>
    <property type="project" value="UniProtKB-KW"/>
</dbReference>
<dbReference type="AlphaFoldDB" id="A0A1I7J7X3"/>
<dbReference type="PANTHER" id="PTHR38043:SF1">
    <property type="entry name" value="PROTEIN HEMX"/>
    <property type="match status" value="1"/>
</dbReference>
<dbReference type="OrthoDB" id="9787650at2"/>
<dbReference type="PANTHER" id="PTHR38043">
    <property type="entry name" value="PROTEIN HEMX"/>
    <property type="match status" value="1"/>
</dbReference>
<organism evidence="2 3">
    <name type="scientific">Pseudoduganella namucuonensis</name>
    <dbReference type="NCBI Taxonomy" id="1035707"/>
    <lineage>
        <taxon>Bacteria</taxon>
        <taxon>Pseudomonadati</taxon>
        <taxon>Pseudomonadota</taxon>
        <taxon>Betaproteobacteria</taxon>
        <taxon>Burkholderiales</taxon>
        <taxon>Oxalobacteraceae</taxon>
        <taxon>Telluria group</taxon>
        <taxon>Pseudoduganella</taxon>
    </lineage>
</organism>